<protein>
    <submittedName>
        <fullName evidence="3">Uncharacterized protein</fullName>
    </submittedName>
</protein>
<dbReference type="AlphaFoldDB" id="A0A7Y8G662"/>
<feature type="region of interest" description="Disordered" evidence="2">
    <location>
        <begin position="111"/>
        <end position="130"/>
    </location>
</feature>
<dbReference type="Proteomes" id="UP000585226">
    <property type="component" value="Unassembled WGS sequence"/>
</dbReference>
<proteinExistence type="predicted"/>
<evidence type="ECO:0000256" key="1">
    <source>
        <dbReference type="SAM" id="Coils"/>
    </source>
</evidence>
<organism evidence="3 4">
    <name type="scientific">Pseudomonas reactans</name>
    <dbReference type="NCBI Taxonomy" id="117680"/>
    <lineage>
        <taxon>Bacteria</taxon>
        <taxon>Pseudomonadati</taxon>
        <taxon>Pseudomonadota</taxon>
        <taxon>Gammaproteobacteria</taxon>
        <taxon>Pseudomonadales</taxon>
        <taxon>Pseudomonadaceae</taxon>
        <taxon>Pseudomonas</taxon>
    </lineage>
</organism>
<gene>
    <name evidence="3" type="ORF">HX893_28120</name>
</gene>
<keyword evidence="1" id="KW-0175">Coiled coil</keyword>
<name>A0A7Y8G662_9PSED</name>
<evidence type="ECO:0000256" key="2">
    <source>
        <dbReference type="SAM" id="MobiDB-lite"/>
    </source>
</evidence>
<dbReference type="EMBL" id="JACASD010000092">
    <property type="protein sequence ID" value="NWE91996.1"/>
    <property type="molecule type" value="Genomic_DNA"/>
</dbReference>
<feature type="non-terminal residue" evidence="3">
    <location>
        <position position="130"/>
    </location>
</feature>
<accession>A0A7Y8G662</accession>
<sequence>MQWAQQISGQTARVYFGDRTLAFGAENTQNKTDGVQSLEADKAVVSKLLKELEEAQKTSKSQTVQDLRDKLNEVRKKLGEEKFKAIIEALKKDASDSWLAFLKALFPELFADDESPSPPAPPDIGGGGGG</sequence>
<evidence type="ECO:0000313" key="3">
    <source>
        <dbReference type="EMBL" id="NWE91996.1"/>
    </source>
</evidence>
<comment type="caution">
    <text evidence="3">The sequence shown here is derived from an EMBL/GenBank/DDBJ whole genome shotgun (WGS) entry which is preliminary data.</text>
</comment>
<reference evidence="3 4" key="1">
    <citation type="submission" date="2020-04" db="EMBL/GenBank/DDBJ databases">
        <title>Molecular characterization of pseudomonads from Agaricus bisporus reveal novel blotch 2 pathogens in Western Europe.</title>
        <authorList>
            <person name="Taparia T."/>
            <person name="Krijger M."/>
            <person name="Haynes E."/>
            <person name="Elpinstone J.G."/>
            <person name="Noble R."/>
            <person name="Van Der Wolf J."/>
        </authorList>
    </citation>
    <scope>NUCLEOTIDE SEQUENCE [LARGE SCALE GENOMIC DNA]</scope>
    <source>
        <strain evidence="3 4">P8021</strain>
    </source>
</reference>
<evidence type="ECO:0000313" key="4">
    <source>
        <dbReference type="Proteomes" id="UP000585226"/>
    </source>
</evidence>
<feature type="coiled-coil region" evidence="1">
    <location>
        <begin position="35"/>
        <end position="84"/>
    </location>
</feature>